<evidence type="ECO:0000256" key="1">
    <source>
        <dbReference type="SAM" id="Coils"/>
    </source>
</evidence>
<comment type="caution">
    <text evidence="3">The sequence shown here is derived from an EMBL/GenBank/DDBJ whole genome shotgun (WGS) entry which is preliminary data.</text>
</comment>
<keyword evidence="2" id="KW-1133">Transmembrane helix</keyword>
<feature type="transmembrane region" description="Helical" evidence="2">
    <location>
        <begin position="263"/>
        <end position="284"/>
    </location>
</feature>
<feature type="transmembrane region" description="Helical" evidence="2">
    <location>
        <begin position="67"/>
        <end position="98"/>
    </location>
</feature>
<evidence type="ECO:0000313" key="3">
    <source>
        <dbReference type="EMBL" id="TCT15288.1"/>
    </source>
</evidence>
<feature type="coiled-coil region" evidence="1">
    <location>
        <begin position="381"/>
        <end position="408"/>
    </location>
</feature>
<dbReference type="RefSeq" id="WP_132373253.1">
    <property type="nucleotide sequence ID" value="NZ_SMAN01000037.1"/>
</dbReference>
<dbReference type="AlphaFoldDB" id="A0A4R3ML09"/>
<feature type="transmembrane region" description="Helical" evidence="2">
    <location>
        <begin position="131"/>
        <end position="149"/>
    </location>
</feature>
<organism evidence="3 4">
    <name type="scientific">Melghiribacillus thermohalophilus</name>
    <dbReference type="NCBI Taxonomy" id="1324956"/>
    <lineage>
        <taxon>Bacteria</taxon>
        <taxon>Bacillati</taxon>
        <taxon>Bacillota</taxon>
        <taxon>Bacilli</taxon>
        <taxon>Bacillales</taxon>
        <taxon>Bacillaceae</taxon>
        <taxon>Melghiribacillus</taxon>
    </lineage>
</organism>
<sequence length="409" mass="47502">MLNVNLTISRIYQFIGEGIFLYLFIIPFYLPSEETGPFWSYLTVFTASSLFFLFAEKIRTYMPVMASAIFLGLFLLFILQYPLLLSLATSGFIGWRWVVHMMHGDLENERGLLSLTMTVAVIEYMFTGQSLLILLGTIQFALIIFGYMLKHLTMIYRADPEKELHLSKIPLLLTGVFVVFSVLTYVLFDPVKKGVSILVGFFLMTAGWLAEQLYALLGLDDYQKEPSSSSTDLNIQYEEPGDPVLENPGSIDQGEASWQIIDYLQIAGVILMVMAIIGVFVYFYRKRMSVYMSSPEQSHSVLQRFTPKEGQNRHHQKGLFRNRFRQKPDHPVRKWFYEFEQFTQKHGLGRRLSETIEEWFARIGFSPESVSIYQKVRYGDQTLTEEEIEQFRDNLDSLKRQVLEQKEEE</sequence>
<keyword evidence="4" id="KW-1185">Reference proteome</keyword>
<evidence type="ECO:0000313" key="4">
    <source>
        <dbReference type="Proteomes" id="UP000294650"/>
    </source>
</evidence>
<keyword evidence="2" id="KW-0472">Membrane</keyword>
<evidence type="ECO:0000256" key="2">
    <source>
        <dbReference type="SAM" id="Phobius"/>
    </source>
</evidence>
<feature type="transmembrane region" description="Helical" evidence="2">
    <location>
        <begin position="12"/>
        <end position="30"/>
    </location>
</feature>
<keyword evidence="2" id="KW-0812">Transmembrane</keyword>
<reference evidence="3 4" key="1">
    <citation type="submission" date="2019-03" db="EMBL/GenBank/DDBJ databases">
        <title>Genomic Encyclopedia of Type Strains, Phase IV (KMG-IV): sequencing the most valuable type-strain genomes for metagenomic binning, comparative biology and taxonomic classification.</title>
        <authorList>
            <person name="Goeker M."/>
        </authorList>
    </citation>
    <scope>NUCLEOTIDE SEQUENCE [LARGE SCALE GENOMIC DNA]</scope>
    <source>
        <strain evidence="3 4">DSM 25894</strain>
    </source>
</reference>
<name>A0A4R3ML09_9BACI</name>
<feature type="transmembrane region" description="Helical" evidence="2">
    <location>
        <begin position="36"/>
        <end position="55"/>
    </location>
</feature>
<dbReference type="Proteomes" id="UP000294650">
    <property type="component" value="Unassembled WGS sequence"/>
</dbReference>
<gene>
    <name evidence="3" type="ORF">EDD68_1376</name>
</gene>
<proteinExistence type="predicted"/>
<keyword evidence="1" id="KW-0175">Coiled coil</keyword>
<feature type="transmembrane region" description="Helical" evidence="2">
    <location>
        <begin position="169"/>
        <end position="188"/>
    </location>
</feature>
<dbReference type="EMBL" id="SMAN01000037">
    <property type="protein sequence ID" value="TCT15288.1"/>
    <property type="molecule type" value="Genomic_DNA"/>
</dbReference>
<protein>
    <recommendedName>
        <fullName evidence="5">DUF4129 domain-containing protein</fullName>
    </recommendedName>
</protein>
<accession>A0A4R3ML09</accession>
<feature type="transmembrane region" description="Helical" evidence="2">
    <location>
        <begin position="195"/>
        <end position="217"/>
    </location>
</feature>
<evidence type="ECO:0008006" key="5">
    <source>
        <dbReference type="Google" id="ProtNLM"/>
    </source>
</evidence>
<dbReference type="OrthoDB" id="2352496at2"/>